<dbReference type="EMBL" id="LT607754">
    <property type="protein sequence ID" value="SCG38859.1"/>
    <property type="molecule type" value="Genomic_DNA"/>
</dbReference>
<evidence type="ECO:0000256" key="1">
    <source>
        <dbReference type="SAM" id="MobiDB-lite"/>
    </source>
</evidence>
<dbReference type="AlphaFoldDB" id="A0A1C5GYF8"/>
<name>A0A1C5GYF8_9ACTN</name>
<keyword evidence="3" id="KW-1185">Reference proteome</keyword>
<evidence type="ECO:0000313" key="3">
    <source>
        <dbReference type="Proteomes" id="UP000198221"/>
    </source>
</evidence>
<accession>A0A1C5GYF8</accession>
<feature type="compositionally biased region" description="Pro residues" evidence="1">
    <location>
        <begin position="109"/>
        <end position="131"/>
    </location>
</feature>
<protein>
    <submittedName>
        <fullName evidence="2">Uncharacterized protein</fullName>
    </submittedName>
</protein>
<dbReference type="OrthoDB" id="3406034at2"/>
<proteinExistence type="predicted"/>
<gene>
    <name evidence="2" type="ORF">GA0070613_0579</name>
</gene>
<organism evidence="2 3">
    <name type="scientific">Micromonospora inositola</name>
    <dbReference type="NCBI Taxonomy" id="47865"/>
    <lineage>
        <taxon>Bacteria</taxon>
        <taxon>Bacillati</taxon>
        <taxon>Actinomycetota</taxon>
        <taxon>Actinomycetes</taxon>
        <taxon>Micromonosporales</taxon>
        <taxon>Micromonosporaceae</taxon>
        <taxon>Micromonospora</taxon>
    </lineage>
</organism>
<feature type="compositionally biased region" description="Basic and acidic residues" evidence="1">
    <location>
        <begin position="170"/>
        <end position="182"/>
    </location>
</feature>
<feature type="region of interest" description="Disordered" evidence="1">
    <location>
        <begin position="160"/>
        <end position="187"/>
    </location>
</feature>
<feature type="region of interest" description="Disordered" evidence="1">
    <location>
        <begin position="108"/>
        <end position="132"/>
    </location>
</feature>
<evidence type="ECO:0000313" key="2">
    <source>
        <dbReference type="EMBL" id="SCG38859.1"/>
    </source>
</evidence>
<dbReference type="Proteomes" id="UP000198221">
    <property type="component" value="Chromosome I"/>
</dbReference>
<sequence>MQPEGPYRFTETLGECQVGRAWAALDGQDRPVSVVVLEGAAAGDQRWREAFTNAANVLAQTPGGHRYVNADFAATQPWVAYPSEEEGAAARLFQTLGMDYQRTPTAEMLPPPPVSAPPQPVSGPPQLPWAPQPWAMASQPVSGAPVSPVSPVSPVAAPATFAAPDPLDSSGDRRIAPTERAPRSRTGPWVGSIVLTAVLAGGAGLLAGNALGGAEPTTKPSASATPPYDVAQYKSNKSKFDGDLLPLAEPWLSEVGECAADTDAGGPKLPKDEKRHVFCQYGIVFVNFALYESPAKKDAARANRKALGIAGSALAPGMREAMRTIGGVSKTPGSYIEYAGNPGDGRVMCGIWWDRDDSVAAIYFETPCQAGIAGNWSVLRDLWRRNS</sequence>
<reference evidence="3" key="1">
    <citation type="submission" date="2016-06" db="EMBL/GenBank/DDBJ databases">
        <authorList>
            <person name="Varghese N."/>
            <person name="Submissions Spin"/>
        </authorList>
    </citation>
    <scope>NUCLEOTIDE SEQUENCE [LARGE SCALE GENOMIC DNA]</scope>
    <source>
        <strain evidence="3">DSM 43819</strain>
    </source>
</reference>